<dbReference type="CDD" id="cd00154">
    <property type="entry name" value="Rab"/>
    <property type="match status" value="1"/>
</dbReference>
<dbReference type="Gene3D" id="3.40.50.300">
    <property type="entry name" value="P-loop containing nucleotide triphosphate hydrolases"/>
    <property type="match status" value="1"/>
</dbReference>
<evidence type="ECO:0000256" key="1">
    <source>
        <dbReference type="ARBA" id="ARBA00022741"/>
    </source>
</evidence>
<dbReference type="PRINTS" id="PR00449">
    <property type="entry name" value="RASTRNSFRMNG"/>
</dbReference>
<dbReference type="NCBIfam" id="TIGR00231">
    <property type="entry name" value="small_GTP"/>
    <property type="match status" value="1"/>
</dbReference>
<dbReference type="SMART" id="SM00175">
    <property type="entry name" value="RAB"/>
    <property type="match status" value="1"/>
</dbReference>
<keyword evidence="1" id="KW-0547">Nucleotide-binding</keyword>
<organism evidence="3 4">
    <name type="scientific">Phytophthora citrophthora</name>
    <dbReference type="NCBI Taxonomy" id="4793"/>
    <lineage>
        <taxon>Eukaryota</taxon>
        <taxon>Sar</taxon>
        <taxon>Stramenopiles</taxon>
        <taxon>Oomycota</taxon>
        <taxon>Peronosporomycetes</taxon>
        <taxon>Peronosporales</taxon>
        <taxon>Peronosporaceae</taxon>
        <taxon>Phytophthora</taxon>
    </lineage>
</organism>
<dbReference type="SMART" id="SM00174">
    <property type="entry name" value="RHO"/>
    <property type="match status" value="1"/>
</dbReference>
<dbReference type="Pfam" id="PF00071">
    <property type="entry name" value="Ras"/>
    <property type="match status" value="1"/>
</dbReference>
<dbReference type="PROSITE" id="PS51417">
    <property type="entry name" value="ARF"/>
    <property type="match status" value="1"/>
</dbReference>
<evidence type="ECO:0000313" key="4">
    <source>
        <dbReference type="Proteomes" id="UP001259832"/>
    </source>
</evidence>
<evidence type="ECO:0000256" key="2">
    <source>
        <dbReference type="SAM" id="MobiDB-lite"/>
    </source>
</evidence>
<dbReference type="InterPro" id="IPR005225">
    <property type="entry name" value="Small_GTP-bd"/>
</dbReference>
<gene>
    <name evidence="3" type="ORF">P3T76_014186</name>
</gene>
<dbReference type="SMART" id="SM00173">
    <property type="entry name" value="RAS"/>
    <property type="match status" value="1"/>
</dbReference>
<proteinExistence type="predicted"/>
<dbReference type="SUPFAM" id="SSF52540">
    <property type="entry name" value="P-loop containing nucleoside triphosphate hydrolases"/>
    <property type="match status" value="1"/>
</dbReference>
<dbReference type="PROSITE" id="PS51419">
    <property type="entry name" value="RAB"/>
    <property type="match status" value="1"/>
</dbReference>
<evidence type="ECO:0000313" key="3">
    <source>
        <dbReference type="EMBL" id="KAK1930226.1"/>
    </source>
</evidence>
<dbReference type="PROSITE" id="PS51421">
    <property type="entry name" value="RAS"/>
    <property type="match status" value="1"/>
</dbReference>
<dbReference type="SMART" id="SM00176">
    <property type="entry name" value="RAN"/>
    <property type="match status" value="1"/>
</dbReference>
<dbReference type="Proteomes" id="UP001259832">
    <property type="component" value="Unassembled WGS sequence"/>
</dbReference>
<feature type="compositionally biased region" description="Low complexity" evidence="2">
    <location>
        <begin position="375"/>
        <end position="384"/>
    </location>
</feature>
<protein>
    <submittedName>
        <fullName evidence="3">Ras-related protein Rab-21</fullName>
    </submittedName>
</protein>
<dbReference type="EMBL" id="JASMQC010000040">
    <property type="protein sequence ID" value="KAK1930226.1"/>
    <property type="molecule type" value="Genomic_DNA"/>
</dbReference>
<comment type="caution">
    <text evidence="3">The sequence shown here is derived from an EMBL/GenBank/DDBJ whole genome shotgun (WGS) entry which is preliminary data.</text>
</comment>
<keyword evidence="4" id="KW-1185">Reference proteome</keyword>
<dbReference type="AlphaFoldDB" id="A0AAD9G1B1"/>
<accession>A0AAD9G1B1</accession>
<dbReference type="InterPro" id="IPR027417">
    <property type="entry name" value="P-loop_NTPase"/>
</dbReference>
<dbReference type="PANTHER" id="PTHR47978">
    <property type="match status" value="1"/>
</dbReference>
<reference evidence="3" key="1">
    <citation type="submission" date="2023-08" db="EMBL/GenBank/DDBJ databases">
        <title>Reference Genome Resource for the Citrus Pathogen Phytophthora citrophthora.</title>
        <authorList>
            <person name="Moller H."/>
            <person name="Coetzee B."/>
            <person name="Rose L.J."/>
            <person name="Van Niekerk J.M."/>
        </authorList>
    </citation>
    <scope>NUCLEOTIDE SEQUENCE</scope>
    <source>
        <strain evidence="3">STE-U-9442</strain>
    </source>
</reference>
<dbReference type="FunFam" id="3.40.50.300:FF:000808">
    <property type="entry name" value="Small GTP-binding protein, putative"/>
    <property type="match status" value="1"/>
</dbReference>
<sequence length="411" mass="45796">MKQTLLGRALADALQALEGDGELEVDGDLLYSLFDEAMQAEFRDRRGKDQENVVRASTHDSLKLTGQVTAFNRFMDDWSVLVRMMPQDIQLNNGIANLHLPQQEGEQRLCQQQTTHVSSESELTTLVGRYSIQAEDDRKLHVHNKTLLCPMTTKLYRWYTVPFVFSHFWRRAAALIEYRPNQPPTSTMEDVGLDRKLVIIGPTDVGKTSITMRYCHGSFSTPTSATIGASFLQKRVIVGDDMGARRKLTLQIWDTAGQERFRSMAPMYYRNAKAAILVFDLQNEASFEKIKEWLQDLQHHVGDDIVLAVVGNKSDVPSDFDFSKAQQFADEIGALVFRTSAKSGEGVQSLFESLAVQLLKKHDQEQRTRNRDGSRTGSSAGAGAHNYGGQSPVILSQANASGNKASKGGCC</sequence>
<dbReference type="GO" id="GO:0003924">
    <property type="term" value="F:GTPase activity"/>
    <property type="evidence" value="ECO:0007669"/>
    <property type="project" value="InterPro"/>
</dbReference>
<feature type="region of interest" description="Disordered" evidence="2">
    <location>
        <begin position="362"/>
        <end position="394"/>
    </location>
</feature>
<name>A0AAD9G1B1_9STRA</name>
<dbReference type="InterPro" id="IPR001806">
    <property type="entry name" value="Small_GTPase"/>
</dbReference>
<feature type="compositionally biased region" description="Basic and acidic residues" evidence="2">
    <location>
        <begin position="362"/>
        <end position="374"/>
    </location>
</feature>
<dbReference type="GO" id="GO:0005525">
    <property type="term" value="F:GTP binding"/>
    <property type="evidence" value="ECO:0007669"/>
    <property type="project" value="InterPro"/>
</dbReference>